<dbReference type="eggNOG" id="ENOG502Z9B4">
    <property type="taxonomic scope" value="Bacteria"/>
</dbReference>
<comment type="caution">
    <text evidence="2">The sequence shown here is derived from an EMBL/GenBank/DDBJ whole genome shotgun (WGS) entry which is preliminary data.</text>
</comment>
<sequence length="337" mass="38219">MMLGAPKALGHTTLDPQTLAEDLRGCQKVGPCGIGHRALYLNSFYFSRRYYVPFEDLRRCFKRIAMSRGGFSGKGIFGSLPYLVVELSDGREKQCNFKHEDQVDRFLAIMQERHPRIPVHSKDAERRLREAERKEEARYVRHLSAEASAAVDDLRRAQRFLDQRPEIGEHLSAAARRKRSVDGVKRSNMVLALAILIGALVAVAAGIFGLVSGDRGWSVYLLLFGVAFALFTLASGVVPTVRHNRRTVQAEWDDAVAEAREYVSGYPSFPLPAAYAHPIVIERMIRIIREGRARDVGEAFEAMKQELRRLDHTQTVTQREYDEIVAVKPMFMVMDYH</sequence>
<evidence type="ECO:0000313" key="3">
    <source>
        <dbReference type="Proteomes" id="UP000016638"/>
    </source>
</evidence>
<keyword evidence="1" id="KW-1133">Transmembrane helix</keyword>
<gene>
    <name evidence="2" type="ORF">HMPREF1316_1829</name>
</gene>
<keyword evidence="3" id="KW-1185">Reference proteome</keyword>
<proteinExistence type="predicted"/>
<feature type="transmembrane region" description="Helical" evidence="1">
    <location>
        <begin position="217"/>
        <end position="238"/>
    </location>
</feature>
<dbReference type="AlphaFoldDB" id="U2UXP7"/>
<evidence type="ECO:0000313" key="2">
    <source>
        <dbReference type="EMBL" id="ERL07867.1"/>
    </source>
</evidence>
<dbReference type="EMBL" id="AWEZ01000050">
    <property type="protein sequence ID" value="ERL07867.1"/>
    <property type="molecule type" value="Genomic_DNA"/>
</dbReference>
<dbReference type="STRING" id="1125712.HMPREF1316_1829"/>
<dbReference type="Proteomes" id="UP000016638">
    <property type="component" value="Unassembled WGS sequence"/>
</dbReference>
<dbReference type="PATRIC" id="fig|1125712.3.peg.1541"/>
<name>U2UXP7_9ACTN</name>
<keyword evidence="1" id="KW-0472">Membrane</keyword>
<feature type="transmembrane region" description="Helical" evidence="1">
    <location>
        <begin position="189"/>
        <end position="211"/>
    </location>
</feature>
<protein>
    <recommendedName>
        <fullName evidence="4">ATPase P</fullName>
    </recommendedName>
</protein>
<dbReference type="RefSeq" id="WP_021726377.1">
    <property type="nucleotide sequence ID" value="NZ_AWEZ01000050.1"/>
</dbReference>
<accession>U2UXP7</accession>
<organism evidence="2 3">
    <name type="scientific">Olsenella profusa F0195</name>
    <dbReference type="NCBI Taxonomy" id="1125712"/>
    <lineage>
        <taxon>Bacteria</taxon>
        <taxon>Bacillati</taxon>
        <taxon>Actinomycetota</taxon>
        <taxon>Coriobacteriia</taxon>
        <taxon>Coriobacteriales</taxon>
        <taxon>Atopobiaceae</taxon>
        <taxon>Olsenella</taxon>
    </lineage>
</organism>
<keyword evidence="1" id="KW-0812">Transmembrane</keyword>
<evidence type="ECO:0008006" key="4">
    <source>
        <dbReference type="Google" id="ProtNLM"/>
    </source>
</evidence>
<dbReference type="OrthoDB" id="1900474at2"/>
<reference evidence="2 3" key="1">
    <citation type="submission" date="2013-08" db="EMBL/GenBank/DDBJ databases">
        <authorList>
            <person name="Durkin A.S."/>
            <person name="Haft D.R."/>
            <person name="McCorrison J."/>
            <person name="Torralba M."/>
            <person name="Gillis M."/>
            <person name="Haft D.H."/>
            <person name="Methe B."/>
            <person name="Sutton G."/>
            <person name="Nelson K.E."/>
        </authorList>
    </citation>
    <scope>NUCLEOTIDE SEQUENCE [LARGE SCALE GENOMIC DNA]</scope>
    <source>
        <strain evidence="2 3">F0195</strain>
    </source>
</reference>
<evidence type="ECO:0000256" key="1">
    <source>
        <dbReference type="SAM" id="Phobius"/>
    </source>
</evidence>